<organism evidence="1 2">
    <name type="scientific">Luteimonas yindakuii</name>
    <dbReference type="NCBI Taxonomy" id="2565782"/>
    <lineage>
        <taxon>Bacteria</taxon>
        <taxon>Pseudomonadati</taxon>
        <taxon>Pseudomonadota</taxon>
        <taxon>Gammaproteobacteria</taxon>
        <taxon>Lysobacterales</taxon>
        <taxon>Lysobacteraceae</taxon>
        <taxon>Luteimonas</taxon>
    </lineage>
</organism>
<dbReference type="AlphaFoldDB" id="A0A4Z1R6R1"/>
<dbReference type="Proteomes" id="UP000298681">
    <property type="component" value="Unassembled WGS sequence"/>
</dbReference>
<dbReference type="InterPro" id="IPR021783">
    <property type="entry name" value="DUF3348"/>
</dbReference>
<evidence type="ECO:0000313" key="1">
    <source>
        <dbReference type="EMBL" id="TKS55140.1"/>
    </source>
</evidence>
<dbReference type="Pfam" id="PF11828">
    <property type="entry name" value="DUF3348"/>
    <property type="match status" value="1"/>
</dbReference>
<protein>
    <submittedName>
        <fullName evidence="1">DUF3348 family protein</fullName>
    </submittedName>
</protein>
<gene>
    <name evidence="1" type="ORF">E4582_10465</name>
</gene>
<name>A0A4Z1R6R1_9GAMM</name>
<evidence type="ECO:0000313" key="2">
    <source>
        <dbReference type="Proteomes" id="UP000298681"/>
    </source>
</evidence>
<keyword evidence="2" id="KW-1185">Reference proteome</keyword>
<dbReference type="RefSeq" id="WP_134674495.1">
    <property type="nucleotide sequence ID" value="NZ_SPUH01000001.1"/>
</dbReference>
<comment type="caution">
    <text evidence="1">The sequence shown here is derived from an EMBL/GenBank/DDBJ whole genome shotgun (WGS) entry which is preliminary data.</text>
</comment>
<proteinExistence type="predicted"/>
<accession>A0A4Z1R6R1</accession>
<sequence>MQQAQLRAPVPASTLPRLLARIAGATPMPPPQAPAARLGEWLDWPRAVALSRALDGPAAVDDDAGSDVDAATCARVREELVQSITAERGWPAADAGSDAAAAAVLRHCQSLQRAMQAATGRLRGQLRDRLARQSPLQARLAAVDAVLEGVLSPREHALLAPVPALLAAHCERLQRSDGATAQADGWYRPFREDARQVLLAELDLRFQPVDALVAALRPSSVDA</sequence>
<reference evidence="1 2" key="1">
    <citation type="submission" date="2019-01" db="EMBL/GenBank/DDBJ databases">
        <authorList>
            <person name="Zhang S."/>
        </authorList>
    </citation>
    <scope>NUCLEOTIDE SEQUENCE [LARGE SCALE GENOMIC DNA]</scope>
    <source>
        <strain evidence="1 2">1626</strain>
    </source>
</reference>
<dbReference type="EMBL" id="SPUH01000001">
    <property type="protein sequence ID" value="TKS55140.1"/>
    <property type="molecule type" value="Genomic_DNA"/>
</dbReference>